<dbReference type="EMBL" id="VZAD01000071">
    <property type="protein sequence ID" value="MQP12159.1"/>
    <property type="molecule type" value="Genomic_DNA"/>
</dbReference>
<proteinExistence type="predicted"/>
<dbReference type="GO" id="GO:0016758">
    <property type="term" value="F:hexosyltransferase activity"/>
    <property type="evidence" value="ECO:0007669"/>
    <property type="project" value="UniProtKB-ARBA"/>
</dbReference>
<dbReference type="PANTHER" id="PTHR22916">
    <property type="entry name" value="GLYCOSYLTRANSFERASE"/>
    <property type="match status" value="1"/>
</dbReference>
<dbReference type="InterPro" id="IPR029044">
    <property type="entry name" value="Nucleotide-diphossugar_trans"/>
</dbReference>
<dbReference type="RefSeq" id="WP_158463805.1">
    <property type="nucleotide sequence ID" value="NZ_VZAD01000071.1"/>
</dbReference>
<accession>A0A6A7WCE4</accession>
<dbReference type="CDD" id="cd00761">
    <property type="entry name" value="Glyco_tranf_GTA_type"/>
    <property type="match status" value="1"/>
</dbReference>
<dbReference type="OrthoDB" id="597270at2"/>
<dbReference type="Pfam" id="PF00535">
    <property type="entry name" value="Glycos_transf_2"/>
    <property type="match status" value="1"/>
</dbReference>
<organism evidence="2 3">
    <name type="scientific">Segatella copri</name>
    <dbReference type="NCBI Taxonomy" id="165179"/>
    <lineage>
        <taxon>Bacteria</taxon>
        <taxon>Pseudomonadati</taxon>
        <taxon>Bacteroidota</taxon>
        <taxon>Bacteroidia</taxon>
        <taxon>Bacteroidales</taxon>
        <taxon>Prevotellaceae</taxon>
        <taxon>Segatella</taxon>
    </lineage>
</organism>
<dbReference type="Gene3D" id="3.90.550.10">
    <property type="entry name" value="Spore Coat Polysaccharide Biosynthesis Protein SpsA, Chain A"/>
    <property type="match status" value="1"/>
</dbReference>
<evidence type="ECO:0000313" key="3">
    <source>
        <dbReference type="Proteomes" id="UP000384372"/>
    </source>
</evidence>
<gene>
    <name evidence="2" type="ORF">F7D20_09375</name>
</gene>
<keyword evidence="3" id="KW-1185">Reference proteome</keyword>
<evidence type="ECO:0000313" key="2">
    <source>
        <dbReference type="EMBL" id="MQP12159.1"/>
    </source>
</evidence>
<protein>
    <submittedName>
        <fullName evidence="2">Glycosyltransferase</fullName>
    </submittedName>
</protein>
<reference evidence="2 3" key="1">
    <citation type="submission" date="2019-09" db="EMBL/GenBank/DDBJ databases">
        <title>Distinct polysaccharide growth profiles of human intestinal Prevotella copri isolates.</title>
        <authorList>
            <person name="Fehlner-Peach H."/>
            <person name="Magnabosco C."/>
            <person name="Raghavan V."/>
            <person name="Scher J.U."/>
            <person name="Tett A."/>
            <person name="Cox L.M."/>
            <person name="Gottsegen C."/>
            <person name="Watters A."/>
            <person name="Wiltshire- Gordon J.D."/>
            <person name="Segata N."/>
            <person name="Bonneau R."/>
            <person name="Littman D.R."/>
        </authorList>
    </citation>
    <scope>NUCLEOTIDE SEQUENCE [LARGE SCALE GENOMIC DNA]</scope>
    <source>
        <strain evidence="3">iAQ1173</strain>
    </source>
</reference>
<dbReference type="SUPFAM" id="SSF53448">
    <property type="entry name" value="Nucleotide-diphospho-sugar transferases"/>
    <property type="match status" value="1"/>
</dbReference>
<dbReference type="InterPro" id="IPR001173">
    <property type="entry name" value="Glyco_trans_2-like"/>
</dbReference>
<comment type="caution">
    <text evidence="2">The sequence shown here is derived from an EMBL/GenBank/DDBJ whole genome shotgun (WGS) entry which is preliminary data.</text>
</comment>
<name>A0A6A7WCE4_9BACT</name>
<evidence type="ECO:0000259" key="1">
    <source>
        <dbReference type="Pfam" id="PF00535"/>
    </source>
</evidence>
<dbReference type="PANTHER" id="PTHR22916:SF3">
    <property type="entry name" value="UDP-GLCNAC:BETAGAL BETA-1,3-N-ACETYLGLUCOSAMINYLTRANSFERASE-LIKE PROTEIN 1"/>
    <property type="match status" value="1"/>
</dbReference>
<feature type="domain" description="Glycosyltransferase 2-like" evidence="1">
    <location>
        <begin position="11"/>
        <end position="124"/>
    </location>
</feature>
<keyword evidence="2" id="KW-0808">Transferase</keyword>
<dbReference type="Proteomes" id="UP000384372">
    <property type="component" value="Unassembled WGS sequence"/>
</dbReference>
<dbReference type="AlphaFoldDB" id="A0A6A7WCE4"/>
<sequence>MIANTQIPLVSFIITTYNLPLEYLVECLKSILQLSLNSREREIILVDDGSDISPINDLVEYQDDIIYIRQRNQGLSIARNTGLQNASGKYIQFVDGDDSLIQVGYEHCLDLLRYHNPDIVHFTSSNKTFDKEVPYQYSEPISGSAYLYNNNLRAAAWCYTFKRDLLQQQRFTPGILHEDEEFTPILFLKAERIITTDTKAYYYRERKDSIMHKTEDKRHYLKRLADTEKVIFQLQEKSNYLSEPERIALNRRIAQLTMDYLYNTIVLAQNYKHLEKNIKRLHDKGLFPLPDKKYTKKYQIFAKAINNKITRKILFYTLLKLK</sequence>